<feature type="region of interest" description="Disordered" evidence="1">
    <location>
        <begin position="76"/>
        <end position="96"/>
    </location>
</feature>
<evidence type="ECO:0000313" key="3">
    <source>
        <dbReference type="Proteomes" id="UP000719766"/>
    </source>
</evidence>
<gene>
    <name evidence="2" type="ORF">HD556DRAFT_1436947</name>
</gene>
<reference evidence="2" key="1">
    <citation type="journal article" date="2020" name="New Phytol.">
        <title>Comparative genomics reveals dynamic genome evolution in host specialist ectomycorrhizal fungi.</title>
        <authorList>
            <person name="Lofgren L.A."/>
            <person name="Nguyen N.H."/>
            <person name="Vilgalys R."/>
            <person name="Ruytinx J."/>
            <person name="Liao H.L."/>
            <person name="Branco S."/>
            <person name="Kuo A."/>
            <person name="LaButti K."/>
            <person name="Lipzen A."/>
            <person name="Andreopoulos W."/>
            <person name="Pangilinan J."/>
            <person name="Riley R."/>
            <person name="Hundley H."/>
            <person name="Na H."/>
            <person name="Barry K."/>
            <person name="Grigoriev I.V."/>
            <person name="Stajich J.E."/>
            <person name="Kennedy P.G."/>
        </authorList>
    </citation>
    <scope>NUCLEOTIDE SEQUENCE</scope>
    <source>
        <strain evidence="2">S12</strain>
    </source>
</reference>
<protein>
    <submittedName>
        <fullName evidence="2">Uncharacterized protein</fullName>
    </submittedName>
</protein>
<evidence type="ECO:0000313" key="2">
    <source>
        <dbReference type="EMBL" id="KAG1804770.1"/>
    </source>
</evidence>
<name>A0A9P7DWE9_9AGAM</name>
<dbReference type="RefSeq" id="XP_041166385.1">
    <property type="nucleotide sequence ID" value="XM_041305627.1"/>
</dbReference>
<dbReference type="EMBL" id="JABBWE010000003">
    <property type="protein sequence ID" value="KAG1804770.1"/>
    <property type="molecule type" value="Genomic_DNA"/>
</dbReference>
<proteinExistence type="predicted"/>
<organism evidence="2 3">
    <name type="scientific">Suillus plorans</name>
    <dbReference type="NCBI Taxonomy" id="116603"/>
    <lineage>
        <taxon>Eukaryota</taxon>
        <taxon>Fungi</taxon>
        <taxon>Dikarya</taxon>
        <taxon>Basidiomycota</taxon>
        <taxon>Agaricomycotina</taxon>
        <taxon>Agaricomycetes</taxon>
        <taxon>Agaricomycetidae</taxon>
        <taxon>Boletales</taxon>
        <taxon>Suillineae</taxon>
        <taxon>Suillaceae</taxon>
        <taxon>Suillus</taxon>
    </lineage>
</organism>
<dbReference type="Proteomes" id="UP000719766">
    <property type="component" value="Unassembled WGS sequence"/>
</dbReference>
<evidence type="ECO:0000256" key="1">
    <source>
        <dbReference type="SAM" id="MobiDB-lite"/>
    </source>
</evidence>
<sequence>MSGCCNGKDCKGNQGQTSIAGGYGSIYAGPTTTRRRTTDYEPGLLLLRQDPATTILPPRSTSATVTLITSATPVSGADKHRLPGTLQTDLPPDFDTESSMSGYKSWYRWRCSDDAGTPTSMADITYPPFPPVTSRFTRHRHHQGLHTNAWAMDITSRKGGKERDVNKTGQIPHSSILTRQHNALRAPAHCSSSFIAFVQINYQSPLPRANNFYLRWRRFWCIVPSQGTSLFTRL</sequence>
<accession>A0A9P7DWE9</accession>
<dbReference type="GeneID" id="64599391"/>
<dbReference type="AlphaFoldDB" id="A0A9P7DWE9"/>
<comment type="caution">
    <text evidence="2">The sequence shown here is derived from an EMBL/GenBank/DDBJ whole genome shotgun (WGS) entry which is preliminary data.</text>
</comment>
<keyword evidence="3" id="KW-1185">Reference proteome</keyword>
<dbReference type="OrthoDB" id="2693433at2759"/>